<protein>
    <submittedName>
        <fullName evidence="2">Glucokinase</fullName>
        <ecNumber evidence="2">2.7.1.2</ecNumber>
    </submittedName>
</protein>
<comment type="caution">
    <text evidence="2">The sequence shown here is derived from an EMBL/GenBank/DDBJ whole genome shotgun (WGS) entry which is preliminary data.</text>
</comment>
<evidence type="ECO:0000313" key="3">
    <source>
        <dbReference type="Proteomes" id="UP000587760"/>
    </source>
</evidence>
<dbReference type="EC" id="2.7.1.2" evidence="2"/>
<dbReference type="RefSeq" id="WP_184745616.1">
    <property type="nucleotide sequence ID" value="NZ_JACHGJ010000002.1"/>
</dbReference>
<gene>
    <name evidence="2" type="ORF">HNR50_001594</name>
</gene>
<proteinExistence type="inferred from homology"/>
<evidence type="ECO:0000256" key="1">
    <source>
        <dbReference type="ARBA" id="ARBA00006479"/>
    </source>
</evidence>
<dbReference type="EMBL" id="JACHGJ010000002">
    <property type="protein sequence ID" value="MBB6479936.1"/>
    <property type="molecule type" value="Genomic_DNA"/>
</dbReference>
<dbReference type="InterPro" id="IPR043129">
    <property type="entry name" value="ATPase_NBD"/>
</dbReference>
<dbReference type="GO" id="GO:0004340">
    <property type="term" value="F:glucokinase activity"/>
    <property type="evidence" value="ECO:0007669"/>
    <property type="project" value="UniProtKB-EC"/>
</dbReference>
<dbReference type="Pfam" id="PF00480">
    <property type="entry name" value="ROK"/>
    <property type="match status" value="1"/>
</dbReference>
<dbReference type="PANTHER" id="PTHR18964">
    <property type="entry name" value="ROK (REPRESSOR, ORF, KINASE) FAMILY"/>
    <property type="match status" value="1"/>
</dbReference>
<accession>A0A841R7Y6</accession>
<reference evidence="2 3" key="1">
    <citation type="submission" date="2020-08" db="EMBL/GenBank/DDBJ databases">
        <title>Genomic Encyclopedia of Type Strains, Phase IV (KMG-IV): sequencing the most valuable type-strain genomes for metagenomic binning, comparative biology and taxonomic classification.</title>
        <authorList>
            <person name="Goeker M."/>
        </authorList>
    </citation>
    <scope>NUCLEOTIDE SEQUENCE [LARGE SCALE GENOMIC DNA]</scope>
    <source>
        <strain evidence="2 3">DSM 2461</strain>
    </source>
</reference>
<keyword evidence="2" id="KW-0418">Kinase</keyword>
<dbReference type="AlphaFoldDB" id="A0A841R7Y6"/>
<dbReference type="Gene3D" id="3.30.420.40">
    <property type="match status" value="2"/>
</dbReference>
<evidence type="ECO:0000313" key="2">
    <source>
        <dbReference type="EMBL" id="MBB6479936.1"/>
    </source>
</evidence>
<organism evidence="2 3">
    <name type="scientific">Spirochaeta isovalerica</name>
    <dbReference type="NCBI Taxonomy" id="150"/>
    <lineage>
        <taxon>Bacteria</taxon>
        <taxon>Pseudomonadati</taxon>
        <taxon>Spirochaetota</taxon>
        <taxon>Spirochaetia</taxon>
        <taxon>Spirochaetales</taxon>
        <taxon>Spirochaetaceae</taxon>
        <taxon>Spirochaeta</taxon>
    </lineage>
</organism>
<name>A0A841R7Y6_9SPIO</name>
<keyword evidence="3" id="KW-1185">Reference proteome</keyword>
<sequence>MGDFSFAADMGGTRIKLGLVSQGRILARKVLPSESHRPVEWQMKRIKDEWLALCRERGLVIHGSRGAGIAFPAIIDRHENKPTDYYGKFPGSTDFDFSRWADEELSCSIVLENDARCALLGESRYGAGKDTANLALFTLGTGIGSAIMENSKLTGGERGNSGNLLGHRPSGGEGIPCVCGRKDCAEARTSLKILNERIRSRSDYGTSRLSRYETVDYRILFDCRREGDAPAREISNSVMEIWADAMIPALEEFQAERVIIGGGIMASGDIILPYVQERLKKVNPSIVCRAALCGDDAGLLGAAELLTIGDCNG</sequence>
<dbReference type="Proteomes" id="UP000587760">
    <property type="component" value="Unassembled WGS sequence"/>
</dbReference>
<keyword evidence="2" id="KW-0808">Transferase</keyword>
<comment type="similarity">
    <text evidence="1">Belongs to the ROK (NagC/XylR) family.</text>
</comment>
<dbReference type="InterPro" id="IPR000600">
    <property type="entry name" value="ROK"/>
</dbReference>
<dbReference type="PANTHER" id="PTHR18964:SF149">
    <property type="entry name" value="BIFUNCTIONAL UDP-N-ACETYLGLUCOSAMINE 2-EPIMERASE_N-ACETYLMANNOSAMINE KINASE"/>
    <property type="match status" value="1"/>
</dbReference>
<dbReference type="SUPFAM" id="SSF53067">
    <property type="entry name" value="Actin-like ATPase domain"/>
    <property type="match status" value="1"/>
</dbReference>